<dbReference type="PROSITE" id="PS50089">
    <property type="entry name" value="ZF_RING_2"/>
    <property type="match status" value="1"/>
</dbReference>
<protein>
    <recommendedName>
        <fullName evidence="2">RING-type domain-containing protein</fullName>
    </recommendedName>
</protein>
<dbReference type="OrthoDB" id="5396564at2759"/>
<sequence length="69" mass="7878">MCCICWDTMGHSDQDHFPVEIANVEGCRGHVFGMKCIVEWLTNGRPMSNTCPMCRTQLIDAHEDTMFLN</sequence>
<reference evidence="3 4" key="1">
    <citation type="submission" date="2016-07" db="EMBL/GenBank/DDBJ databases">
        <title>Pervasive Adenine N6-methylation of Active Genes in Fungi.</title>
        <authorList>
            <consortium name="DOE Joint Genome Institute"/>
            <person name="Mondo S.J."/>
            <person name="Dannebaum R.O."/>
            <person name="Kuo R.C."/>
            <person name="Labutti K."/>
            <person name="Haridas S."/>
            <person name="Kuo A."/>
            <person name="Salamov A."/>
            <person name="Ahrendt S.R."/>
            <person name="Lipzen A."/>
            <person name="Sullivan W."/>
            <person name="Andreopoulos W.B."/>
            <person name="Clum A."/>
            <person name="Lindquist E."/>
            <person name="Daum C."/>
            <person name="Ramamoorthy G.K."/>
            <person name="Gryganskyi A."/>
            <person name="Culley D."/>
            <person name="Magnuson J.K."/>
            <person name="James T.Y."/>
            <person name="O'Malley M.A."/>
            <person name="Stajich J.E."/>
            <person name="Spatafora J.W."/>
            <person name="Visel A."/>
            <person name="Grigoriev I.V."/>
        </authorList>
    </citation>
    <scope>NUCLEOTIDE SEQUENCE [LARGE SCALE GENOMIC DNA]</scope>
    <source>
        <strain evidence="3 4">CBS 115471</strain>
    </source>
</reference>
<keyword evidence="4" id="KW-1185">Reference proteome</keyword>
<name>A0A1Y1Z1P6_9PLEO</name>
<dbReference type="Pfam" id="PF13639">
    <property type="entry name" value="zf-RING_2"/>
    <property type="match status" value="1"/>
</dbReference>
<dbReference type="EMBL" id="MCFA01000139">
    <property type="protein sequence ID" value="ORY04129.1"/>
    <property type="molecule type" value="Genomic_DNA"/>
</dbReference>
<dbReference type="SUPFAM" id="SSF57850">
    <property type="entry name" value="RING/U-box"/>
    <property type="match status" value="1"/>
</dbReference>
<evidence type="ECO:0000259" key="2">
    <source>
        <dbReference type="PROSITE" id="PS50089"/>
    </source>
</evidence>
<keyword evidence="1" id="KW-0862">Zinc</keyword>
<evidence type="ECO:0000313" key="4">
    <source>
        <dbReference type="Proteomes" id="UP000193144"/>
    </source>
</evidence>
<evidence type="ECO:0000313" key="3">
    <source>
        <dbReference type="EMBL" id="ORY04129.1"/>
    </source>
</evidence>
<comment type="caution">
    <text evidence="3">The sequence shown here is derived from an EMBL/GenBank/DDBJ whole genome shotgun (WGS) entry which is preliminary data.</text>
</comment>
<dbReference type="InterPro" id="IPR001841">
    <property type="entry name" value="Znf_RING"/>
</dbReference>
<evidence type="ECO:0000256" key="1">
    <source>
        <dbReference type="PROSITE-ProRule" id="PRU00175"/>
    </source>
</evidence>
<dbReference type="GO" id="GO:0008270">
    <property type="term" value="F:zinc ion binding"/>
    <property type="evidence" value="ECO:0007669"/>
    <property type="project" value="UniProtKB-KW"/>
</dbReference>
<dbReference type="AlphaFoldDB" id="A0A1Y1Z1P6"/>
<proteinExistence type="predicted"/>
<accession>A0A1Y1Z1P6</accession>
<dbReference type="Proteomes" id="UP000193144">
    <property type="component" value="Unassembled WGS sequence"/>
</dbReference>
<keyword evidence="1" id="KW-0863">Zinc-finger</keyword>
<dbReference type="InterPro" id="IPR013083">
    <property type="entry name" value="Znf_RING/FYVE/PHD"/>
</dbReference>
<organism evidence="3 4">
    <name type="scientific">Clohesyomyces aquaticus</name>
    <dbReference type="NCBI Taxonomy" id="1231657"/>
    <lineage>
        <taxon>Eukaryota</taxon>
        <taxon>Fungi</taxon>
        <taxon>Dikarya</taxon>
        <taxon>Ascomycota</taxon>
        <taxon>Pezizomycotina</taxon>
        <taxon>Dothideomycetes</taxon>
        <taxon>Pleosporomycetidae</taxon>
        <taxon>Pleosporales</taxon>
        <taxon>Lindgomycetaceae</taxon>
        <taxon>Clohesyomyces</taxon>
    </lineage>
</organism>
<dbReference type="Gene3D" id="3.30.40.10">
    <property type="entry name" value="Zinc/RING finger domain, C3HC4 (zinc finger)"/>
    <property type="match status" value="1"/>
</dbReference>
<keyword evidence="1" id="KW-0479">Metal-binding</keyword>
<feature type="domain" description="RING-type" evidence="2">
    <location>
        <begin position="2"/>
        <end position="55"/>
    </location>
</feature>
<gene>
    <name evidence="3" type="ORF">BCR34DRAFT_572951</name>
</gene>